<organism evidence="2 3">
    <name type="scientific">Talaromyces proteolyticus</name>
    <dbReference type="NCBI Taxonomy" id="1131652"/>
    <lineage>
        <taxon>Eukaryota</taxon>
        <taxon>Fungi</taxon>
        <taxon>Dikarya</taxon>
        <taxon>Ascomycota</taxon>
        <taxon>Pezizomycotina</taxon>
        <taxon>Eurotiomycetes</taxon>
        <taxon>Eurotiomycetidae</taxon>
        <taxon>Eurotiales</taxon>
        <taxon>Trichocomaceae</taxon>
        <taxon>Talaromyces</taxon>
        <taxon>Talaromyces sect. Bacilispori</taxon>
    </lineage>
</organism>
<evidence type="ECO:0000313" key="2">
    <source>
        <dbReference type="EMBL" id="KAH8698825.1"/>
    </source>
</evidence>
<dbReference type="EMBL" id="JAJTJA010000005">
    <property type="protein sequence ID" value="KAH8698825.1"/>
    <property type="molecule type" value="Genomic_DNA"/>
</dbReference>
<keyword evidence="3" id="KW-1185">Reference proteome</keyword>
<evidence type="ECO:0000313" key="3">
    <source>
        <dbReference type="Proteomes" id="UP001201262"/>
    </source>
</evidence>
<accession>A0AAD4KRI5</accession>
<evidence type="ECO:0000256" key="1">
    <source>
        <dbReference type="SAM" id="MobiDB-lite"/>
    </source>
</evidence>
<feature type="compositionally biased region" description="Polar residues" evidence="1">
    <location>
        <begin position="96"/>
        <end position="108"/>
    </location>
</feature>
<reference evidence="2" key="1">
    <citation type="submission" date="2021-12" db="EMBL/GenBank/DDBJ databases">
        <title>Convergent genome expansion in fungi linked to evolution of root-endophyte symbiosis.</title>
        <authorList>
            <consortium name="DOE Joint Genome Institute"/>
            <person name="Ke Y.-H."/>
            <person name="Bonito G."/>
            <person name="Liao H.-L."/>
            <person name="Looney B."/>
            <person name="Rojas-Flechas A."/>
            <person name="Nash J."/>
            <person name="Hameed K."/>
            <person name="Schadt C."/>
            <person name="Martin F."/>
            <person name="Crous P.W."/>
            <person name="Miettinen O."/>
            <person name="Magnuson J.K."/>
            <person name="Labbe J."/>
            <person name="Jacobson D."/>
            <person name="Doktycz M.J."/>
            <person name="Veneault-Fourrey C."/>
            <person name="Kuo A."/>
            <person name="Mondo S."/>
            <person name="Calhoun S."/>
            <person name="Riley R."/>
            <person name="Ohm R."/>
            <person name="LaButti K."/>
            <person name="Andreopoulos B."/>
            <person name="Pangilinan J."/>
            <person name="Nolan M."/>
            <person name="Tritt A."/>
            <person name="Clum A."/>
            <person name="Lipzen A."/>
            <person name="Daum C."/>
            <person name="Barry K."/>
            <person name="Grigoriev I.V."/>
            <person name="Vilgalys R."/>
        </authorList>
    </citation>
    <scope>NUCLEOTIDE SEQUENCE</scope>
    <source>
        <strain evidence="2">PMI_201</strain>
    </source>
</reference>
<dbReference type="GeneID" id="70250568"/>
<dbReference type="PANTHER" id="PTHR28527">
    <property type="entry name" value="MATING-TYPE SWITCHING PROTEIN SWI2-RELATED"/>
    <property type="match status" value="1"/>
</dbReference>
<sequence>MDDKHPSIKRRRLNEAASALSRPFKSPLRRDNQQQSGSPANKTEENNTVTEGQGKRAPTTTNPARSSLPKPFLPSTTDKPSHDSHLASSIPRHQRPTTNPDPETSALQKEQKSLLSRLSSLRSQLDTAQQALRIESSSRDAELHVLIQKWKKVSQNVADELFVSARDRIERMGGMQAWREREREKKMQMRWDDEEAAEFKDQDGMKGAITPSTDKDEQEVFTMDKMLASLNIDLNIIGFDKDGQRWVD</sequence>
<comment type="caution">
    <text evidence="2">The sequence shown here is derived from an EMBL/GenBank/DDBJ whole genome shotgun (WGS) entry which is preliminary data.</text>
</comment>
<protein>
    <recommendedName>
        <fullName evidence="4">Swi5-dependent recombination DNA repair protein 1</fullName>
    </recommendedName>
</protein>
<dbReference type="Gene3D" id="6.10.140.1020">
    <property type="match status" value="1"/>
</dbReference>
<feature type="compositionally biased region" description="Polar residues" evidence="1">
    <location>
        <begin position="33"/>
        <end position="51"/>
    </location>
</feature>
<dbReference type="PANTHER" id="PTHR28527:SF1">
    <property type="entry name" value="SWI5-DEPENDENT RECOMBINATION DNA REPAIR PROTEIN 1"/>
    <property type="match status" value="1"/>
</dbReference>
<dbReference type="AlphaFoldDB" id="A0AAD4KRI5"/>
<evidence type="ECO:0008006" key="4">
    <source>
        <dbReference type="Google" id="ProtNLM"/>
    </source>
</evidence>
<name>A0AAD4KRI5_9EURO</name>
<gene>
    <name evidence="2" type="ORF">BGW36DRAFT_426515</name>
</gene>
<feature type="region of interest" description="Disordered" evidence="1">
    <location>
        <begin position="1"/>
        <end position="115"/>
    </location>
</feature>
<dbReference type="Proteomes" id="UP001201262">
    <property type="component" value="Unassembled WGS sequence"/>
</dbReference>
<dbReference type="RefSeq" id="XP_046073289.1">
    <property type="nucleotide sequence ID" value="XM_046220281.1"/>
</dbReference>
<dbReference type="GO" id="GO:0006310">
    <property type="term" value="P:DNA recombination"/>
    <property type="evidence" value="ECO:0007669"/>
    <property type="project" value="TreeGrafter"/>
</dbReference>
<proteinExistence type="predicted"/>